<dbReference type="KEGG" id="cmet:K6K41_12875"/>
<keyword evidence="2" id="KW-1185">Reference proteome</keyword>
<accession>A0A9E6REL9</accession>
<proteinExistence type="predicted"/>
<reference evidence="1" key="1">
    <citation type="submission" date="2021-08" db="EMBL/GenBank/DDBJ databases">
        <authorList>
            <person name="Zhang H."/>
            <person name="Xu M."/>
            <person name="Yu Z."/>
            <person name="Yang L."/>
            <person name="Cai Y."/>
        </authorList>
    </citation>
    <scope>NUCLEOTIDE SEQUENCE</scope>
    <source>
        <strain evidence="1">CHL1</strain>
    </source>
</reference>
<dbReference type="AlphaFoldDB" id="A0A9E6REL9"/>
<evidence type="ECO:0000313" key="1">
    <source>
        <dbReference type="EMBL" id="QZO02079.1"/>
    </source>
</evidence>
<evidence type="ECO:0000313" key="2">
    <source>
        <dbReference type="Proteomes" id="UP000825701"/>
    </source>
</evidence>
<gene>
    <name evidence="1" type="ORF">K6K41_12875</name>
</gene>
<sequence>MTDLEEAIADLAKRIGLLEEANRQFRAGEMSYKDMGPPEVDRTPEAIARNQVEIDELLDEIGRLRLDADD</sequence>
<dbReference type="EMBL" id="CP081869">
    <property type="protein sequence ID" value="QZO02079.1"/>
    <property type="molecule type" value="Genomic_DNA"/>
</dbReference>
<name>A0A9E6REL9_9HYPH</name>
<protein>
    <submittedName>
        <fullName evidence="1">Uncharacterized protein</fullName>
    </submittedName>
</protein>
<organism evidence="1 2">
    <name type="scientific">Chenggangzhangella methanolivorans</name>
    <dbReference type="NCBI Taxonomy" id="1437009"/>
    <lineage>
        <taxon>Bacteria</taxon>
        <taxon>Pseudomonadati</taxon>
        <taxon>Pseudomonadota</taxon>
        <taxon>Alphaproteobacteria</taxon>
        <taxon>Hyphomicrobiales</taxon>
        <taxon>Methylopilaceae</taxon>
        <taxon>Chenggangzhangella</taxon>
    </lineage>
</organism>
<dbReference type="Proteomes" id="UP000825701">
    <property type="component" value="Chromosome"/>
</dbReference>
<dbReference type="RefSeq" id="WP_261405461.1">
    <property type="nucleotide sequence ID" value="NZ_CP081869.1"/>
</dbReference>